<reference evidence="4 5" key="1">
    <citation type="submission" date="2016-10" db="EMBL/GenBank/DDBJ databases">
        <authorList>
            <person name="de Groot N.N."/>
        </authorList>
    </citation>
    <scope>NUCLEOTIDE SEQUENCE [LARGE SCALE GENOMIC DNA]</scope>
    <source>
        <strain evidence="4 5">DSM 100674</strain>
    </source>
</reference>
<dbReference type="InterPro" id="IPR007730">
    <property type="entry name" value="SPOR-like_dom"/>
</dbReference>
<dbReference type="AlphaFoldDB" id="A0A1H7HLY6"/>
<accession>A0A1H7HLY6</accession>
<dbReference type="GO" id="GO:0042834">
    <property type="term" value="F:peptidoglycan binding"/>
    <property type="evidence" value="ECO:0007669"/>
    <property type="project" value="InterPro"/>
</dbReference>
<evidence type="ECO:0000259" key="3">
    <source>
        <dbReference type="PROSITE" id="PS51724"/>
    </source>
</evidence>
<feature type="domain" description="SPOR" evidence="3">
    <location>
        <begin position="252"/>
        <end position="337"/>
    </location>
</feature>
<dbReference type="InterPro" id="IPR036680">
    <property type="entry name" value="SPOR-like_sf"/>
</dbReference>
<organism evidence="4 5">
    <name type="scientific">Roseovarius azorensis</name>
    <dbReference type="NCBI Taxonomy" id="1287727"/>
    <lineage>
        <taxon>Bacteria</taxon>
        <taxon>Pseudomonadati</taxon>
        <taxon>Pseudomonadota</taxon>
        <taxon>Alphaproteobacteria</taxon>
        <taxon>Rhodobacterales</taxon>
        <taxon>Roseobacteraceae</taxon>
        <taxon>Roseovarius</taxon>
    </lineage>
</organism>
<name>A0A1H7HLY6_9RHOB</name>
<sequence>MCAGDEAEIIIPGGHVSPERKRRSMAQFQDARFQAGQGRAGTVARLTNLLGAALSLALVAGIAVWGYKLIIRDVSGVPVVRAIEGPMRVQPEDPGGQAADHQGLAVNAVAAEGVAAAPADRLVLAPPPLDLSLEDIPQPASAPAEVADATPTAEAGEPAPEVAPETLLRAAVEPAVGLATTDLAPDAAPGAVEEEPEAEETAAAVAVIEGGIGQSLRPRLRPETLDNLPEAVARAVASAQSATTATEVDPASIPVGTRLAQLGAFESPEVARAEWDRLSHRFQDYLDGKQRVVQRAESGGRTFYRLRAMGFADLSDTRRFCSALVAERADCIPVVAR</sequence>
<keyword evidence="2" id="KW-0812">Transmembrane</keyword>
<keyword evidence="2" id="KW-1133">Transmembrane helix</keyword>
<dbReference type="Pfam" id="PF05036">
    <property type="entry name" value="SPOR"/>
    <property type="match status" value="1"/>
</dbReference>
<feature type="compositionally biased region" description="Low complexity" evidence="1">
    <location>
        <begin position="147"/>
        <end position="161"/>
    </location>
</feature>
<dbReference type="PROSITE" id="PS51724">
    <property type="entry name" value="SPOR"/>
    <property type="match status" value="1"/>
</dbReference>
<dbReference type="STRING" id="1287727.SAMN05443999_101570"/>
<keyword evidence="2" id="KW-0472">Membrane</keyword>
<evidence type="ECO:0000313" key="5">
    <source>
        <dbReference type="Proteomes" id="UP000199582"/>
    </source>
</evidence>
<protein>
    <submittedName>
        <fullName evidence="4">Sporulation related domain-containing protein</fullName>
    </submittedName>
</protein>
<evidence type="ECO:0000313" key="4">
    <source>
        <dbReference type="EMBL" id="SEK51403.1"/>
    </source>
</evidence>
<evidence type="ECO:0000256" key="1">
    <source>
        <dbReference type="SAM" id="MobiDB-lite"/>
    </source>
</evidence>
<dbReference type="Gene3D" id="3.30.70.1070">
    <property type="entry name" value="Sporulation related repeat"/>
    <property type="match status" value="1"/>
</dbReference>
<dbReference type="Proteomes" id="UP000199582">
    <property type="component" value="Unassembled WGS sequence"/>
</dbReference>
<feature type="region of interest" description="Disordered" evidence="1">
    <location>
        <begin position="133"/>
        <end position="161"/>
    </location>
</feature>
<gene>
    <name evidence="4" type="ORF">SAMN05443999_101570</name>
</gene>
<feature type="transmembrane region" description="Helical" evidence="2">
    <location>
        <begin position="49"/>
        <end position="67"/>
    </location>
</feature>
<evidence type="ECO:0000256" key="2">
    <source>
        <dbReference type="SAM" id="Phobius"/>
    </source>
</evidence>
<keyword evidence="5" id="KW-1185">Reference proteome</keyword>
<proteinExistence type="predicted"/>
<dbReference type="EMBL" id="FOAG01000001">
    <property type="protein sequence ID" value="SEK51403.1"/>
    <property type="molecule type" value="Genomic_DNA"/>
</dbReference>